<dbReference type="KEGG" id="fln:FLA_2717"/>
<dbReference type="Gene3D" id="3.40.50.2300">
    <property type="match status" value="1"/>
</dbReference>
<evidence type="ECO:0000256" key="3">
    <source>
        <dbReference type="PROSITE-ProRule" id="PRU00169"/>
    </source>
</evidence>
<protein>
    <submittedName>
        <fullName evidence="5">Response regulator receiver domain-containing protein</fullName>
    </submittedName>
</protein>
<gene>
    <name evidence="5" type="ORF">SAMN05421788_107353</name>
</gene>
<dbReference type="InterPro" id="IPR011006">
    <property type="entry name" value="CheY-like_superfamily"/>
</dbReference>
<reference evidence="6" key="1">
    <citation type="submission" date="2017-01" db="EMBL/GenBank/DDBJ databases">
        <authorList>
            <person name="Varghese N."/>
            <person name="Submissions S."/>
        </authorList>
    </citation>
    <scope>NUCLEOTIDE SEQUENCE [LARGE SCALE GENOMIC DNA]</scope>
    <source>
        <strain evidence="6">DSM 21054</strain>
    </source>
</reference>
<dbReference type="SMART" id="SM00448">
    <property type="entry name" value="REC"/>
    <property type="match status" value="1"/>
</dbReference>
<accession>A0A173MH00</accession>
<dbReference type="InterPro" id="IPR050595">
    <property type="entry name" value="Bact_response_regulator"/>
</dbReference>
<dbReference type="PANTHER" id="PTHR44591">
    <property type="entry name" value="STRESS RESPONSE REGULATOR PROTEIN 1"/>
    <property type="match status" value="1"/>
</dbReference>
<dbReference type="InterPro" id="IPR001789">
    <property type="entry name" value="Sig_transdc_resp-reg_receiver"/>
</dbReference>
<sequence length="124" mass="14079">MITNVLLVEDDPEDLMILKEMIQTLLPEIECYLAKNGIEALHICRSLSVDLVISDINMPVMDGKELVTIIRKEISRHLPVILVSTSKWEEAEVLSLGATYFFVKGYSFQESLNKLEYALSVYAK</sequence>
<dbReference type="STRING" id="477680.SAMN05421788_107353"/>
<organism evidence="5 6">
    <name type="scientific">Filimonas lacunae</name>
    <dbReference type="NCBI Taxonomy" id="477680"/>
    <lineage>
        <taxon>Bacteria</taxon>
        <taxon>Pseudomonadati</taxon>
        <taxon>Bacteroidota</taxon>
        <taxon>Chitinophagia</taxon>
        <taxon>Chitinophagales</taxon>
        <taxon>Chitinophagaceae</taxon>
        <taxon>Filimonas</taxon>
    </lineage>
</organism>
<dbReference type="AlphaFoldDB" id="A0A173MH00"/>
<dbReference type="CDD" id="cd00156">
    <property type="entry name" value="REC"/>
    <property type="match status" value="1"/>
</dbReference>
<dbReference type="Proteomes" id="UP000186917">
    <property type="component" value="Unassembled WGS sequence"/>
</dbReference>
<evidence type="ECO:0000313" key="5">
    <source>
        <dbReference type="EMBL" id="SIT27936.1"/>
    </source>
</evidence>
<evidence type="ECO:0000256" key="2">
    <source>
        <dbReference type="ARBA" id="ARBA00023012"/>
    </source>
</evidence>
<keyword evidence="2" id="KW-0902">Two-component regulatory system</keyword>
<dbReference type="Pfam" id="PF00072">
    <property type="entry name" value="Response_reg"/>
    <property type="match status" value="1"/>
</dbReference>
<feature type="domain" description="Response regulatory" evidence="4">
    <location>
        <begin position="4"/>
        <end position="119"/>
    </location>
</feature>
<proteinExistence type="predicted"/>
<evidence type="ECO:0000259" key="4">
    <source>
        <dbReference type="PROSITE" id="PS50110"/>
    </source>
</evidence>
<feature type="modified residue" description="4-aspartylphosphate" evidence="3">
    <location>
        <position position="55"/>
    </location>
</feature>
<dbReference type="PROSITE" id="PS50110">
    <property type="entry name" value="RESPONSE_REGULATORY"/>
    <property type="match status" value="1"/>
</dbReference>
<evidence type="ECO:0000313" key="6">
    <source>
        <dbReference type="Proteomes" id="UP000186917"/>
    </source>
</evidence>
<keyword evidence="6" id="KW-1185">Reference proteome</keyword>
<evidence type="ECO:0000256" key="1">
    <source>
        <dbReference type="ARBA" id="ARBA00022553"/>
    </source>
</evidence>
<dbReference type="SUPFAM" id="SSF52172">
    <property type="entry name" value="CheY-like"/>
    <property type="match status" value="1"/>
</dbReference>
<dbReference type="PANTHER" id="PTHR44591:SF14">
    <property type="entry name" value="PROTEIN PILG"/>
    <property type="match status" value="1"/>
</dbReference>
<dbReference type="EMBL" id="FTOR01000007">
    <property type="protein sequence ID" value="SIT27936.1"/>
    <property type="molecule type" value="Genomic_DNA"/>
</dbReference>
<name>A0A173MH00_9BACT</name>
<dbReference type="GO" id="GO:0000160">
    <property type="term" value="P:phosphorelay signal transduction system"/>
    <property type="evidence" value="ECO:0007669"/>
    <property type="project" value="UniProtKB-KW"/>
</dbReference>
<keyword evidence="1 3" id="KW-0597">Phosphoprotein</keyword>